<feature type="coiled-coil region" evidence="3">
    <location>
        <begin position="413"/>
        <end position="440"/>
    </location>
</feature>
<evidence type="ECO:0000256" key="2">
    <source>
        <dbReference type="RuleBase" id="RU362097"/>
    </source>
</evidence>
<keyword evidence="2" id="KW-0564">Palmitate</keyword>
<dbReference type="EMBL" id="CP061800">
    <property type="protein sequence ID" value="QTA92750.1"/>
    <property type="molecule type" value="Genomic_DNA"/>
</dbReference>
<reference evidence="4" key="1">
    <citation type="journal article" date="2021" name="Microb. Physiol.">
        <title>Proteogenomic Insights into the Physiology of Marine, Sulfate-Reducing, Filamentous Desulfonema limicola and Desulfonema magnum.</title>
        <authorList>
            <person name="Schnaars V."/>
            <person name="Wohlbrand L."/>
            <person name="Scheve S."/>
            <person name="Hinrichs C."/>
            <person name="Reinhardt R."/>
            <person name="Rabus R."/>
        </authorList>
    </citation>
    <scope>NUCLEOTIDE SEQUENCE</scope>
    <source>
        <strain evidence="4">4be13</strain>
    </source>
</reference>
<sequence length="453" mass="50616">MTAAAFLLFSCQIHQPRNVSLSVVPERFSRTGTAQNKCWWESFQDTQLNRFAERVLSDNPNLKQAWARLEQARAMADQAGASRWPHLTVDARSGRSRTNIPVMPPASGTTASYNNQFSASAAVSYEVDLWGSIASLNKAAELDVKASQRDLETMAISLTAEIAETWFSIIEKRALLDLAHEQLKVNETYLKLIQFRFGQGQASALDVYQQRQQAAGTRAKIPPIESGLRVFLHQLSVLLGDPPQAEITEPHGNLPDLPELPMTGLPSALLKSRPDIQAVHFRVAAADHRVSAAIADRFPSLGLTASGGFRATELAELFENLIWDILGNLSGTLWDGGRKSAEVRRKRAMLEELSAKYVQTVLGAFQEVEDALVREEQQQIYLSKLNEQIRYAKMSLKESRHRYLNGLDDYLRVLTALESLQNLEQRLISAKKQLLSHRIQLYRAIGGIDVIEN</sequence>
<dbReference type="SUPFAM" id="SSF56954">
    <property type="entry name" value="Outer membrane efflux proteins (OEP)"/>
    <property type="match status" value="1"/>
</dbReference>
<dbReference type="Proteomes" id="UP000663722">
    <property type="component" value="Chromosome"/>
</dbReference>
<comment type="subcellular location">
    <subcellularLocation>
        <location evidence="2">Cell membrane</location>
        <topology evidence="2">Lipid-anchor</topology>
    </subcellularLocation>
</comment>
<accession>A0A975BVT8</accession>
<organism evidence="4 5">
    <name type="scientific">Desulfonema magnum</name>
    <dbReference type="NCBI Taxonomy" id="45655"/>
    <lineage>
        <taxon>Bacteria</taxon>
        <taxon>Pseudomonadati</taxon>
        <taxon>Thermodesulfobacteriota</taxon>
        <taxon>Desulfobacteria</taxon>
        <taxon>Desulfobacterales</taxon>
        <taxon>Desulfococcaceae</taxon>
        <taxon>Desulfonema</taxon>
    </lineage>
</organism>
<comment type="similarity">
    <text evidence="1 2">Belongs to the outer membrane factor (OMF) (TC 1.B.17) family.</text>
</comment>
<dbReference type="PANTHER" id="PTHR30203">
    <property type="entry name" value="OUTER MEMBRANE CATION EFFLUX PROTEIN"/>
    <property type="match status" value="1"/>
</dbReference>
<gene>
    <name evidence="4" type="ORF">dnm_088390</name>
</gene>
<dbReference type="KEGG" id="dmm:dnm_088390"/>
<keyword evidence="2" id="KW-1134">Transmembrane beta strand</keyword>
<dbReference type="GO" id="GO:0015562">
    <property type="term" value="F:efflux transmembrane transporter activity"/>
    <property type="evidence" value="ECO:0007669"/>
    <property type="project" value="InterPro"/>
</dbReference>
<name>A0A975BVT8_9BACT</name>
<evidence type="ECO:0000256" key="3">
    <source>
        <dbReference type="SAM" id="Coils"/>
    </source>
</evidence>
<keyword evidence="2 4" id="KW-0449">Lipoprotein</keyword>
<dbReference type="InterPro" id="IPR010131">
    <property type="entry name" value="MdtP/NodT-like"/>
</dbReference>
<dbReference type="AlphaFoldDB" id="A0A975BVT8"/>
<dbReference type="PANTHER" id="PTHR30203:SF33">
    <property type="entry name" value="BLR4455 PROTEIN"/>
    <property type="match status" value="1"/>
</dbReference>
<dbReference type="GO" id="GO:0005886">
    <property type="term" value="C:plasma membrane"/>
    <property type="evidence" value="ECO:0007669"/>
    <property type="project" value="UniProtKB-SubCell"/>
</dbReference>
<dbReference type="InterPro" id="IPR003423">
    <property type="entry name" value="OMP_efflux"/>
</dbReference>
<evidence type="ECO:0000313" key="4">
    <source>
        <dbReference type="EMBL" id="QTA92750.1"/>
    </source>
</evidence>
<keyword evidence="3" id="KW-0175">Coiled coil</keyword>
<dbReference type="Gene3D" id="2.20.200.10">
    <property type="entry name" value="Outer membrane efflux proteins (OEP)"/>
    <property type="match status" value="1"/>
</dbReference>
<protein>
    <submittedName>
        <fullName evidence="4">RND efflux system, outer membrane lipoprotein, NodT family</fullName>
    </submittedName>
</protein>
<keyword evidence="5" id="KW-1185">Reference proteome</keyword>
<evidence type="ECO:0000313" key="5">
    <source>
        <dbReference type="Proteomes" id="UP000663722"/>
    </source>
</evidence>
<proteinExistence type="inferred from homology"/>
<keyword evidence="2" id="KW-0472">Membrane</keyword>
<dbReference type="Pfam" id="PF02321">
    <property type="entry name" value="OEP"/>
    <property type="match status" value="2"/>
</dbReference>
<dbReference type="NCBIfam" id="TIGR01845">
    <property type="entry name" value="outer_NodT"/>
    <property type="match status" value="1"/>
</dbReference>
<dbReference type="Gene3D" id="1.20.1600.10">
    <property type="entry name" value="Outer membrane efflux proteins (OEP)"/>
    <property type="match status" value="1"/>
</dbReference>
<keyword evidence="2" id="KW-0812">Transmembrane</keyword>
<evidence type="ECO:0000256" key="1">
    <source>
        <dbReference type="ARBA" id="ARBA00007613"/>
    </source>
</evidence>